<feature type="region of interest" description="Disordered" evidence="1">
    <location>
        <begin position="1"/>
        <end position="80"/>
    </location>
</feature>
<dbReference type="EMBL" id="CAJGYM010000007">
    <property type="protein sequence ID" value="CAD6187662.1"/>
    <property type="molecule type" value="Genomic_DNA"/>
</dbReference>
<sequence>MDVIHGQTLLRQYSGDGRGIPTGDRLVEPRSNCRPHAAATLERRHASEKSSDGPRILRSAGDAPTTSNTTTSHNHVSGMRAEERALKDGINFSRRHEKLKLVPSLADFDFISTCTGYRLLQPNKK</sequence>
<dbReference type="Proteomes" id="UP000835052">
    <property type="component" value="Unassembled WGS sequence"/>
</dbReference>
<dbReference type="AlphaFoldDB" id="A0A8S1GXI6"/>
<evidence type="ECO:0000256" key="1">
    <source>
        <dbReference type="SAM" id="MobiDB-lite"/>
    </source>
</evidence>
<organism evidence="2 3">
    <name type="scientific">Caenorhabditis auriculariae</name>
    <dbReference type="NCBI Taxonomy" id="2777116"/>
    <lineage>
        <taxon>Eukaryota</taxon>
        <taxon>Metazoa</taxon>
        <taxon>Ecdysozoa</taxon>
        <taxon>Nematoda</taxon>
        <taxon>Chromadorea</taxon>
        <taxon>Rhabditida</taxon>
        <taxon>Rhabditina</taxon>
        <taxon>Rhabditomorpha</taxon>
        <taxon>Rhabditoidea</taxon>
        <taxon>Rhabditidae</taxon>
        <taxon>Peloderinae</taxon>
        <taxon>Caenorhabditis</taxon>
    </lineage>
</organism>
<protein>
    <submittedName>
        <fullName evidence="2">Uncharacterized protein</fullName>
    </submittedName>
</protein>
<gene>
    <name evidence="2" type="ORF">CAUJ_LOCUS3581</name>
</gene>
<name>A0A8S1GXI6_9PELO</name>
<keyword evidence="3" id="KW-1185">Reference proteome</keyword>
<evidence type="ECO:0000313" key="3">
    <source>
        <dbReference type="Proteomes" id="UP000835052"/>
    </source>
</evidence>
<proteinExistence type="predicted"/>
<reference evidence="2" key="1">
    <citation type="submission" date="2020-10" db="EMBL/GenBank/DDBJ databases">
        <authorList>
            <person name="Kikuchi T."/>
        </authorList>
    </citation>
    <scope>NUCLEOTIDE SEQUENCE</scope>
    <source>
        <strain evidence="2">NKZ352</strain>
    </source>
</reference>
<accession>A0A8S1GXI6</accession>
<evidence type="ECO:0000313" key="2">
    <source>
        <dbReference type="EMBL" id="CAD6187662.1"/>
    </source>
</evidence>
<feature type="compositionally biased region" description="Low complexity" evidence="1">
    <location>
        <begin position="65"/>
        <end position="75"/>
    </location>
</feature>
<comment type="caution">
    <text evidence="2">The sequence shown here is derived from an EMBL/GenBank/DDBJ whole genome shotgun (WGS) entry which is preliminary data.</text>
</comment>
<feature type="compositionally biased region" description="Basic and acidic residues" evidence="1">
    <location>
        <begin position="41"/>
        <end position="52"/>
    </location>
</feature>